<feature type="compositionally biased region" description="Pro residues" evidence="2">
    <location>
        <begin position="719"/>
        <end position="735"/>
    </location>
</feature>
<dbReference type="OrthoDB" id="10044938at2759"/>
<accession>A0A6A6FLW6</accession>
<feature type="compositionally biased region" description="Polar residues" evidence="2">
    <location>
        <begin position="81"/>
        <end position="91"/>
    </location>
</feature>
<evidence type="ECO:0000256" key="1">
    <source>
        <dbReference type="PROSITE-ProRule" id="PRU00176"/>
    </source>
</evidence>
<feature type="compositionally biased region" description="Polar residues" evidence="2">
    <location>
        <begin position="309"/>
        <end position="337"/>
    </location>
</feature>
<dbReference type="InterPro" id="IPR012677">
    <property type="entry name" value="Nucleotide-bd_a/b_plait_sf"/>
</dbReference>
<feature type="compositionally biased region" description="Low complexity" evidence="2">
    <location>
        <begin position="20"/>
        <end position="29"/>
    </location>
</feature>
<feature type="domain" description="RRM" evidence="3">
    <location>
        <begin position="402"/>
        <end position="473"/>
    </location>
</feature>
<proteinExistence type="predicted"/>
<dbReference type="EMBL" id="ML992668">
    <property type="protein sequence ID" value="KAF2214456.1"/>
    <property type="molecule type" value="Genomic_DNA"/>
</dbReference>
<feature type="compositionally biased region" description="Pro residues" evidence="2">
    <location>
        <begin position="741"/>
        <end position="753"/>
    </location>
</feature>
<feature type="region of interest" description="Disordered" evidence="2">
    <location>
        <begin position="1"/>
        <end position="172"/>
    </location>
</feature>
<feature type="compositionally biased region" description="Polar residues" evidence="2">
    <location>
        <begin position="118"/>
        <end position="138"/>
    </location>
</feature>
<feature type="region of interest" description="Disordered" evidence="2">
    <location>
        <begin position="280"/>
        <end position="374"/>
    </location>
</feature>
<feature type="compositionally biased region" description="Basic and acidic residues" evidence="2">
    <location>
        <begin position="496"/>
        <end position="514"/>
    </location>
</feature>
<gene>
    <name evidence="4" type="ORF">CERZMDRAFT_37955</name>
</gene>
<reference evidence="4" key="1">
    <citation type="journal article" date="2020" name="Stud. Mycol.">
        <title>101 Dothideomycetes genomes: a test case for predicting lifestyles and emergence of pathogens.</title>
        <authorList>
            <person name="Haridas S."/>
            <person name="Albert R."/>
            <person name="Binder M."/>
            <person name="Bloem J."/>
            <person name="Labutti K."/>
            <person name="Salamov A."/>
            <person name="Andreopoulos B."/>
            <person name="Baker S."/>
            <person name="Barry K."/>
            <person name="Bills G."/>
            <person name="Bluhm B."/>
            <person name="Cannon C."/>
            <person name="Castanera R."/>
            <person name="Culley D."/>
            <person name="Daum C."/>
            <person name="Ezra D."/>
            <person name="Gonzalez J."/>
            <person name="Henrissat B."/>
            <person name="Kuo A."/>
            <person name="Liang C."/>
            <person name="Lipzen A."/>
            <person name="Lutzoni F."/>
            <person name="Magnuson J."/>
            <person name="Mondo S."/>
            <person name="Nolan M."/>
            <person name="Ohm R."/>
            <person name="Pangilinan J."/>
            <person name="Park H.-J."/>
            <person name="Ramirez L."/>
            <person name="Alfaro M."/>
            <person name="Sun H."/>
            <person name="Tritt A."/>
            <person name="Yoshinaga Y."/>
            <person name="Zwiers L.-H."/>
            <person name="Turgeon B."/>
            <person name="Goodwin S."/>
            <person name="Spatafora J."/>
            <person name="Crous P."/>
            <person name="Grigoriev I."/>
        </authorList>
    </citation>
    <scope>NUCLEOTIDE SEQUENCE</scope>
    <source>
        <strain evidence="4">SCOH1-5</strain>
    </source>
</reference>
<dbReference type="SUPFAM" id="SSF54928">
    <property type="entry name" value="RNA-binding domain, RBD"/>
    <property type="match status" value="1"/>
</dbReference>
<dbReference type="Proteomes" id="UP000799539">
    <property type="component" value="Unassembled WGS sequence"/>
</dbReference>
<feature type="region of interest" description="Disordered" evidence="2">
    <location>
        <begin position="454"/>
        <end position="571"/>
    </location>
</feature>
<feature type="region of interest" description="Disordered" evidence="2">
    <location>
        <begin position="775"/>
        <end position="823"/>
    </location>
</feature>
<dbReference type="InterPro" id="IPR035979">
    <property type="entry name" value="RBD_domain_sf"/>
</dbReference>
<evidence type="ECO:0000259" key="3">
    <source>
        <dbReference type="PROSITE" id="PS50102"/>
    </source>
</evidence>
<sequence>MTTNDTGSSAPAPPEEAWLRSEPSLLSPASPKPLHFPQPTSIPVLDKMMDVGFNQAEPHMNNAAMHDTELRPGAWRDPDEQNVTIPSPYSTGGNGDDLNQDESSAQQNGNDATHAAETATNGADAQSTSITNGLSFDANSHDHNDNKPYVTSAQDASSDPSNTAAESAHNANALQSNEMNATPSQSTPIPGAVNVQALLDQLSTSFASPAAISSPPNNSLAAVSSQSPSQSQADPAASLTGLVASPGGLPPRPPPQHQPLINAAYVHSQHIRDYHPHAAHPAVQAHNRTSSTANAADSQNHNFVPPTGAASNQAMSGQNDQYQTQQSPVSATNTGATPFSQNQPQRQPQFTPTREQPREHSPLAGTEDIPWTPDTQRKYDYFMNEERRYVNEARWDQFPPGSRLFVGNLSSEKVTKRDIFHVFHHYGEIAQISIKQAYGFVQFLRVDDCTRALSSEQGRQIRDKRIHLEISKPQKPPRDKQQNQNTSRRSRSPAYDNRRNDRNSNGRGRGRDGGRNYNRSPSPRDYGRRRDDRYRTRSRSPGYGRDDRYRDHASRRSPDHDDLPLPRRQPRDVPDVQIIALEGLERDFLSWVEKAFSSRGVRVDVLTISARLNEDAVVRRQIVEGVLAISKLRRSNQDTGRIGLTIFKRVGGNRDVQFEEYDNLDPPICAELVIRERNSLAQPPSTPSYGAPPAQYSTQGQPPAYSYQQPPQATAQYGAPPPAAYPPSYGQPPAPYNAGPPHAPPQGYPPGYPPKADANNLQNLLSTLSTAWPQVPGAHPYAQHGYPPQQQQYQGQYPPGPPQAAAPQQQPPSGMPPAPPNMADILARLGTYNRS</sequence>
<name>A0A6A6FLW6_9PEZI</name>
<keyword evidence="5" id="KW-1185">Reference proteome</keyword>
<feature type="compositionally biased region" description="Pro residues" evidence="2">
    <location>
        <begin position="798"/>
        <end position="820"/>
    </location>
</feature>
<dbReference type="Gene3D" id="3.30.70.330">
    <property type="match status" value="1"/>
</dbReference>
<feature type="region of interest" description="Disordered" evidence="2">
    <location>
        <begin position="209"/>
        <end position="259"/>
    </location>
</feature>
<dbReference type="GO" id="GO:0003723">
    <property type="term" value="F:RNA binding"/>
    <property type="evidence" value="ECO:0007669"/>
    <property type="project" value="UniProtKB-UniRule"/>
</dbReference>
<feature type="region of interest" description="Disordered" evidence="2">
    <location>
        <begin position="680"/>
        <end position="759"/>
    </location>
</feature>
<feature type="compositionally biased region" description="Low complexity" evidence="2">
    <location>
        <begin position="209"/>
        <end position="239"/>
    </location>
</feature>
<dbReference type="InterPro" id="IPR000504">
    <property type="entry name" value="RRM_dom"/>
</dbReference>
<feature type="compositionally biased region" description="Basic and acidic residues" evidence="2">
    <location>
        <begin position="459"/>
        <end position="481"/>
    </location>
</feature>
<feature type="compositionally biased region" description="Low complexity" evidence="2">
    <location>
        <begin position="515"/>
        <end position="524"/>
    </location>
</feature>
<dbReference type="PROSITE" id="PS50102">
    <property type="entry name" value="RRM"/>
    <property type="match status" value="1"/>
</dbReference>
<dbReference type="InterPro" id="IPR052600">
    <property type="entry name" value="Nuc_rcpt_coact/corep"/>
</dbReference>
<feature type="compositionally biased region" description="Low complexity" evidence="2">
    <location>
        <begin position="780"/>
        <end position="797"/>
    </location>
</feature>
<evidence type="ECO:0000313" key="5">
    <source>
        <dbReference type="Proteomes" id="UP000799539"/>
    </source>
</evidence>
<dbReference type="PANTHER" id="PTHR23295:SF6">
    <property type="entry name" value="NEOSIN, ISOFORM A"/>
    <property type="match status" value="1"/>
</dbReference>
<keyword evidence="1" id="KW-0694">RNA-binding</keyword>
<feature type="compositionally biased region" description="Polar residues" evidence="2">
    <location>
        <begin position="149"/>
        <end position="172"/>
    </location>
</feature>
<organism evidence="4 5">
    <name type="scientific">Cercospora zeae-maydis SCOH1-5</name>
    <dbReference type="NCBI Taxonomy" id="717836"/>
    <lineage>
        <taxon>Eukaryota</taxon>
        <taxon>Fungi</taxon>
        <taxon>Dikarya</taxon>
        <taxon>Ascomycota</taxon>
        <taxon>Pezizomycotina</taxon>
        <taxon>Dothideomycetes</taxon>
        <taxon>Dothideomycetidae</taxon>
        <taxon>Mycosphaerellales</taxon>
        <taxon>Mycosphaerellaceae</taxon>
        <taxon>Cercospora</taxon>
    </lineage>
</organism>
<protein>
    <recommendedName>
        <fullName evidence="3">RRM domain-containing protein</fullName>
    </recommendedName>
</protein>
<evidence type="ECO:0000256" key="2">
    <source>
        <dbReference type="SAM" id="MobiDB-lite"/>
    </source>
</evidence>
<evidence type="ECO:0000313" key="4">
    <source>
        <dbReference type="EMBL" id="KAF2214456.1"/>
    </source>
</evidence>
<feature type="compositionally biased region" description="Basic and acidic residues" evidence="2">
    <location>
        <begin position="66"/>
        <end position="79"/>
    </location>
</feature>
<feature type="compositionally biased region" description="Low complexity" evidence="2">
    <location>
        <begin position="699"/>
        <end position="718"/>
    </location>
</feature>
<dbReference type="Pfam" id="PF00076">
    <property type="entry name" value="RRM_1"/>
    <property type="match status" value="1"/>
</dbReference>
<dbReference type="SMART" id="SM00360">
    <property type="entry name" value="RRM"/>
    <property type="match status" value="1"/>
</dbReference>
<dbReference type="AlphaFoldDB" id="A0A6A6FLW6"/>
<feature type="compositionally biased region" description="Low complexity" evidence="2">
    <location>
        <begin position="338"/>
        <end position="354"/>
    </location>
</feature>
<feature type="compositionally biased region" description="Basic and acidic residues" evidence="2">
    <location>
        <begin position="544"/>
        <end position="571"/>
    </location>
</feature>
<feature type="compositionally biased region" description="Pro residues" evidence="2">
    <location>
        <begin position="248"/>
        <end position="257"/>
    </location>
</feature>
<feature type="compositionally biased region" description="Polar residues" evidence="2">
    <location>
        <begin position="101"/>
        <end position="111"/>
    </location>
</feature>
<feature type="compositionally biased region" description="Basic and acidic residues" evidence="2">
    <location>
        <begin position="525"/>
        <end position="535"/>
    </location>
</feature>
<dbReference type="PANTHER" id="PTHR23295">
    <property type="entry name" value="NUCLEAR RECEPTOR COACTIVATOR 5-RELATED"/>
    <property type="match status" value="1"/>
</dbReference>
<feature type="compositionally biased region" description="Polar residues" evidence="2">
    <location>
        <begin position="287"/>
        <end position="302"/>
    </location>
</feature>